<accession>A0A8X7SBK4</accession>
<name>A0A8X7SBK4_BRACI</name>
<evidence type="ECO:0000313" key="3">
    <source>
        <dbReference type="Proteomes" id="UP000886595"/>
    </source>
</evidence>
<dbReference type="OrthoDB" id="1692590at2759"/>
<keyword evidence="3" id="KW-1185">Reference proteome</keyword>
<proteinExistence type="predicted"/>
<comment type="caution">
    <text evidence="2">The sequence shown here is derived from an EMBL/GenBank/DDBJ whole genome shotgun (WGS) entry which is preliminary data.</text>
</comment>
<dbReference type="Proteomes" id="UP000886595">
    <property type="component" value="Unassembled WGS sequence"/>
</dbReference>
<dbReference type="EMBL" id="JAAMPC010000007">
    <property type="protein sequence ID" value="KAG2303560.1"/>
    <property type="molecule type" value="Genomic_DNA"/>
</dbReference>
<sequence>MSQNIRFFKDQMSKVGVSPKEFLEKEVDMDLDNVEVKLGELEAEISKFNANNDKLQRSYNDLVEYKLLLDKGPSAAVAEITRRLHRRVLGPLPPVPTGQGKLAAVAVLRPPVPACLR</sequence>
<evidence type="ECO:0008006" key="4">
    <source>
        <dbReference type="Google" id="ProtNLM"/>
    </source>
</evidence>
<evidence type="ECO:0000313" key="2">
    <source>
        <dbReference type="EMBL" id="KAG2303560.1"/>
    </source>
</evidence>
<evidence type="ECO:0000256" key="1">
    <source>
        <dbReference type="SAM" id="Coils"/>
    </source>
</evidence>
<reference evidence="2 3" key="1">
    <citation type="submission" date="2020-02" db="EMBL/GenBank/DDBJ databases">
        <authorList>
            <person name="Ma Q."/>
            <person name="Huang Y."/>
            <person name="Song X."/>
            <person name="Pei D."/>
        </authorList>
    </citation>
    <scope>NUCLEOTIDE SEQUENCE [LARGE SCALE GENOMIC DNA]</scope>
    <source>
        <strain evidence="2">Sxm20200214</strain>
        <tissue evidence="2">Leaf</tissue>
    </source>
</reference>
<keyword evidence="1" id="KW-0175">Coiled coil</keyword>
<protein>
    <recommendedName>
        <fullName evidence="4">V-type proton ATPase subunit a</fullName>
    </recommendedName>
</protein>
<gene>
    <name evidence="2" type="ORF">Bca52824_032211</name>
</gene>
<organism evidence="2 3">
    <name type="scientific">Brassica carinata</name>
    <name type="common">Ethiopian mustard</name>
    <name type="synonym">Abyssinian cabbage</name>
    <dbReference type="NCBI Taxonomy" id="52824"/>
    <lineage>
        <taxon>Eukaryota</taxon>
        <taxon>Viridiplantae</taxon>
        <taxon>Streptophyta</taxon>
        <taxon>Embryophyta</taxon>
        <taxon>Tracheophyta</taxon>
        <taxon>Spermatophyta</taxon>
        <taxon>Magnoliopsida</taxon>
        <taxon>eudicotyledons</taxon>
        <taxon>Gunneridae</taxon>
        <taxon>Pentapetalae</taxon>
        <taxon>rosids</taxon>
        <taxon>malvids</taxon>
        <taxon>Brassicales</taxon>
        <taxon>Brassicaceae</taxon>
        <taxon>Brassiceae</taxon>
        <taxon>Brassica</taxon>
    </lineage>
</organism>
<feature type="coiled-coil region" evidence="1">
    <location>
        <begin position="24"/>
        <end position="58"/>
    </location>
</feature>
<dbReference type="AlphaFoldDB" id="A0A8X7SBK4"/>